<sequence>MAGLARRRDARANRRKMKRMLISTRRTNRCKQTNTRAECKRKMNARSKLDDNIVQHAIVSTRRLQYDWGRVDDAQANSCTVISTERG</sequence>
<dbReference type="WBParaSite" id="nRc.2.0.1.t26958-RA">
    <property type="protein sequence ID" value="nRc.2.0.1.t26958-RA"/>
    <property type="gene ID" value="nRc.2.0.1.g26958"/>
</dbReference>
<evidence type="ECO:0000313" key="2">
    <source>
        <dbReference type="WBParaSite" id="nRc.2.0.1.t26958-RA"/>
    </source>
</evidence>
<keyword evidence="1" id="KW-1185">Reference proteome</keyword>
<reference evidence="2" key="1">
    <citation type="submission" date="2022-11" db="UniProtKB">
        <authorList>
            <consortium name="WormBaseParasite"/>
        </authorList>
    </citation>
    <scope>IDENTIFICATION</scope>
</reference>
<evidence type="ECO:0000313" key="1">
    <source>
        <dbReference type="Proteomes" id="UP000887565"/>
    </source>
</evidence>
<dbReference type="AlphaFoldDB" id="A0A915JLH7"/>
<proteinExistence type="predicted"/>
<protein>
    <submittedName>
        <fullName evidence="2">Uncharacterized protein</fullName>
    </submittedName>
</protein>
<accession>A0A915JLH7</accession>
<dbReference type="Proteomes" id="UP000887565">
    <property type="component" value="Unplaced"/>
</dbReference>
<name>A0A915JLH7_ROMCU</name>
<organism evidence="1 2">
    <name type="scientific">Romanomermis culicivorax</name>
    <name type="common">Nematode worm</name>
    <dbReference type="NCBI Taxonomy" id="13658"/>
    <lineage>
        <taxon>Eukaryota</taxon>
        <taxon>Metazoa</taxon>
        <taxon>Ecdysozoa</taxon>
        <taxon>Nematoda</taxon>
        <taxon>Enoplea</taxon>
        <taxon>Dorylaimia</taxon>
        <taxon>Mermithida</taxon>
        <taxon>Mermithoidea</taxon>
        <taxon>Mermithidae</taxon>
        <taxon>Romanomermis</taxon>
    </lineage>
</organism>